<dbReference type="GO" id="GO:0004135">
    <property type="term" value="F:amylo-alpha-1,6-glucosidase activity"/>
    <property type="evidence" value="ECO:0007669"/>
    <property type="project" value="InterPro"/>
</dbReference>
<dbReference type="GeneID" id="95553212"/>
<dbReference type="Gene3D" id="1.50.10.10">
    <property type="match status" value="1"/>
</dbReference>
<dbReference type="STRING" id="28094.SAMN06295900_11372"/>
<sequence length="677" mass="75153">MNLEPIEIEWHAGDDPTPLFEREWLDTNGIGGYASGTIAGVNARHYHGLLVANLASPKGRHVMLSRFDTEVRGEHGCVLLGGAEYADGRLVGDAPRYLEHFSVDRQTPTWRYRIGQSRLEQSIVMPEGQNTVLVRYRHLGGPSLSLRLRPYASFRRQDTPLPCERRRSYSLSARNGVLTLHADGEACVVHFTSSPGRAPFVIDERFEEDVVYRIERARGYDARETLYSPGHLELALAAGESASFIATTDDPAVLRHHAQAAFDDERIRIDRLVEKAPPAAQEGFAAALVAAADQFIVAPAARVRDTAAAHATGSEARTVIAGYHWFGDWGRDTMIGLEGLTLCTGRQPEAAYILKTFSRYVRNGLIPNLFPEGEREALYHTADATLWFFHALARYETATGDESLVHELFPVLEDIVAHHLRGTDFGIGMDEGDGLLHAGAPGYQLTWMDAKVGDWVVTPRRGKPVEIQGLWHNALALTAHWATRFGTNGASYERAAQRAKESFNRRFWNESRGCLFDVVDAEEGGNDASLRPNQLLAISLDHPVLAPARWRQVVDCVRRELLTPFGLRTLARGEPGYRLQYIGDLRARDAAYHQGTVWPWLFGPFVDAWLKTGGDRAQAREWLEPMAGHLREAGIGSISEIFDAEPPHHPRGCIAQAWSVAETLRAWLAAADEGSGR</sequence>
<dbReference type="Pfam" id="PF06202">
    <property type="entry name" value="GDE_C"/>
    <property type="match status" value="1"/>
</dbReference>
<dbReference type="PANTHER" id="PTHR10569:SF2">
    <property type="entry name" value="GLYCOGEN DEBRANCHING ENZYME"/>
    <property type="match status" value="1"/>
</dbReference>
<evidence type="ECO:0000259" key="1">
    <source>
        <dbReference type="Pfam" id="PF06202"/>
    </source>
</evidence>
<dbReference type="EMBL" id="FXAH01000013">
    <property type="protein sequence ID" value="SMF63128.1"/>
    <property type="molecule type" value="Genomic_DNA"/>
</dbReference>
<dbReference type="InterPro" id="IPR024742">
    <property type="entry name" value="Glycogen_debranch_N"/>
</dbReference>
<dbReference type="GO" id="GO:0004134">
    <property type="term" value="F:4-alpha-glucanotransferase activity"/>
    <property type="evidence" value="ECO:0007669"/>
    <property type="project" value="InterPro"/>
</dbReference>
<dbReference type="RefSeq" id="WP_199187023.1">
    <property type="nucleotide sequence ID" value="NZ_BSQD01000007.1"/>
</dbReference>
<gene>
    <name evidence="3" type="ORF">SAMN06295900_11372</name>
</gene>
<feature type="domain" description="Glycogen debranching enzyme bacterial and archaeal type N-terminal" evidence="2">
    <location>
        <begin position="22"/>
        <end position="242"/>
    </location>
</feature>
<name>A0A1X7G345_TRICW</name>
<dbReference type="InterPro" id="IPR006451">
    <property type="entry name" value="Glycogen_debranch_arc"/>
</dbReference>
<evidence type="ECO:0000259" key="2">
    <source>
        <dbReference type="Pfam" id="PF12439"/>
    </source>
</evidence>
<evidence type="ECO:0000313" key="3">
    <source>
        <dbReference type="EMBL" id="SMF63128.1"/>
    </source>
</evidence>
<dbReference type="InterPro" id="IPR032790">
    <property type="entry name" value="GDE_C"/>
</dbReference>
<dbReference type="InterPro" id="IPR012341">
    <property type="entry name" value="6hp_glycosidase-like_sf"/>
</dbReference>
<dbReference type="InterPro" id="IPR010401">
    <property type="entry name" value="AGL/Gdb1"/>
</dbReference>
<dbReference type="GO" id="GO:0005980">
    <property type="term" value="P:glycogen catabolic process"/>
    <property type="evidence" value="ECO:0007669"/>
    <property type="project" value="InterPro"/>
</dbReference>
<dbReference type="AlphaFoldDB" id="A0A1X7G345"/>
<dbReference type="PANTHER" id="PTHR10569">
    <property type="entry name" value="GLYCOGEN DEBRANCHING ENZYME"/>
    <property type="match status" value="1"/>
</dbReference>
<dbReference type="SUPFAM" id="SSF48208">
    <property type="entry name" value="Six-hairpin glycosidases"/>
    <property type="match status" value="1"/>
</dbReference>
<dbReference type="NCBIfam" id="TIGR01561">
    <property type="entry name" value="gde_arch"/>
    <property type="match status" value="1"/>
</dbReference>
<dbReference type="Pfam" id="PF12439">
    <property type="entry name" value="GDE_N"/>
    <property type="match status" value="1"/>
</dbReference>
<reference evidence="4" key="1">
    <citation type="submission" date="2017-04" db="EMBL/GenBank/DDBJ databases">
        <authorList>
            <person name="Varghese N."/>
            <person name="Submissions S."/>
        </authorList>
    </citation>
    <scope>NUCLEOTIDE SEQUENCE [LARGE SCALE GENOMIC DNA]</scope>
    <source>
        <strain evidence="4">Ballard 720</strain>
    </source>
</reference>
<dbReference type="Proteomes" id="UP000192911">
    <property type="component" value="Unassembled WGS sequence"/>
</dbReference>
<feature type="domain" description="Glycogen debranching enzyme C-terminal" evidence="1">
    <location>
        <begin position="292"/>
        <end position="665"/>
    </location>
</feature>
<accession>A0A1X7G345</accession>
<proteinExistence type="predicted"/>
<protein>
    <submittedName>
        <fullName evidence="3">Glycogen debranching enzyme, putative</fullName>
    </submittedName>
</protein>
<keyword evidence="4" id="KW-1185">Reference proteome</keyword>
<evidence type="ECO:0000313" key="4">
    <source>
        <dbReference type="Proteomes" id="UP000192911"/>
    </source>
</evidence>
<organism evidence="3 4">
    <name type="scientific">Trinickia caryophylli</name>
    <name type="common">Paraburkholderia caryophylli</name>
    <dbReference type="NCBI Taxonomy" id="28094"/>
    <lineage>
        <taxon>Bacteria</taxon>
        <taxon>Pseudomonadati</taxon>
        <taxon>Pseudomonadota</taxon>
        <taxon>Betaproteobacteria</taxon>
        <taxon>Burkholderiales</taxon>
        <taxon>Burkholderiaceae</taxon>
        <taxon>Trinickia</taxon>
    </lineage>
</organism>
<dbReference type="FunFam" id="1.50.10.10:FF:000073">
    <property type="entry name" value="Glycogen debranching enzyme, hypothetical (TreX-like)"/>
    <property type="match status" value="1"/>
</dbReference>
<dbReference type="InterPro" id="IPR008928">
    <property type="entry name" value="6-hairpin_glycosidase_sf"/>
</dbReference>